<dbReference type="InterPro" id="IPR011993">
    <property type="entry name" value="PH-like_dom_sf"/>
</dbReference>
<dbReference type="SUPFAM" id="SSF52087">
    <property type="entry name" value="CRAL/TRIO domain"/>
    <property type="match status" value="1"/>
</dbReference>
<dbReference type="PROSITE" id="PS50191">
    <property type="entry name" value="CRAL_TRIO"/>
    <property type="match status" value="1"/>
</dbReference>
<sequence length="457" mass="50315">MKQPSPALMFPGFLCLFFLLGPYYSPVLLLASSVLFLLLSHVIDNPPPPSLQPSPSTPSLVDSDDDVPQCTYIRLSGTLLKRGGLRLSTWQSRHFTLSSESMSWSESSGKGTIGCIPLASHIKVSAVNKIVGGEKYCFQVVDGTRSDAKAVREFACASEQERDMWVSELESAISSEGLRKSELEEEEHEKKQEQKEQTEQKEQQEEGPQATTESLSPAAEKLISATPGAAGSHAILSRAFPQRHPDELARFACAKPSPPASADAVTAFFQNHLTWEAEQPTTPPPYTDKFPKAVYAKGGIAKDGSSVFFTQGAIFDPNGGGTELYARHAAEVMKSIYPNPSDMHQTSFFLDIRTDKSFFNPKGFALLPLFKVLMVMITDHNPCRMKRLVIYPVSPVLKWTIGSLLNMVCDKETKAKVEMVKGCADSGSKAPEELWEYLDADQLPTETRKMHVEGGYL</sequence>
<protein>
    <submittedName>
        <fullName evidence="4">Uncharacterized protein</fullName>
    </submittedName>
</protein>
<comment type="caution">
    <text evidence="4">The sequence shown here is derived from an EMBL/GenBank/DDBJ whole genome shotgun (WGS) entry which is preliminary data.</text>
</comment>
<evidence type="ECO:0000313" key="5">
    <source>
        <dbReference type="Proteomes" id="UP001165060"/>
    </source>
</evidence>
<name>A0ABQ6N3Q4_9STRA</name>
<dbReference type="Proteomes" id="UP001165060">
    <property type="component" value="Unassembled WGS sequence"/>
</dbReference>
<dbReference type="CDD" id="cd00821">
    <property type="entry name" value="PH"/>
    <property type="match status" value="1"/>
</dbReference>
<feature type="region of interest" description="Disordered" evidence="1">
    <location>
        <begin position="176"/>
        <end position="215"/>
    </location>
</feature>
<proteinExistence type="predicted"/>
<keyword evidence="5" id="KW-1185">Reference proteome</keyword>
<feature type="domain" description="PH" evidence="2">
    <location>
        <begin position="72"/>
        <end position="174"/>
    </location>
</feature>
<evidence type="ECO:0000259" key="2">
    <source>
        <dbReference type="PROSITE" id="PS50003"/>
    </source>
</evidence>
<dbReference type="SUPFAM" id="SSF50729">
    <property type="entry name" value="PH domain-like"/>
    <property type="match status" value="1"/>
</dbReference>
<evidence type="ECO:0000259" key="3">
    <source>
        <dbReference type="PROSITE" id="PS50191"/>
    </source>
</evidence>
<dbReference type="CDD" id="cd00170">
    <property type="entry name" value="SEC14"/>
    <property type="match status" value="1"/>
</dbReference>
<evidence type="ECO:0000256" key="1">
    <source>
        <dbReference type="SAM" id="MobiDB-lite"/>
    </source>
</evidence>
<dbReference type="Gene3D" id="3.40.525.10">
    <property type="entry name" value="CRAL-TRIO lipid binding domain"/>
    <property type="match status" value="1"/>
</dbReference>
<dbReference type="InterPro" id="IPR036865">
    <property type="entry name" value="CRAL-TRIO_dom_sf"/>
</dbReference>
<dbReference type="EMBL" id="BRYB01002115">
    <property type="protein sequence ID" value="GMI39911.1"/>
    <property type="molecule type" value="Genomic_DNA"/>
</dbReference>
<dbReference type="InterPro" id="IPR001251">
    <property type="entry name" value="CRAL-TRIO_dom"/>
</dbReference>
<dbReference type="PROSITE" id="PS50003">
    <property type="entry name" value="PH_DOMAIN"/>
    <property type="match status" value="1"/>
</dbReference>
<gene>
    <name evidence="4" type="ORF">TeGR_g12162</name>
</gene>
<dbReference type="InterPro" id="IPR051707">
    <property type="entry name" value="PI-Interact_SigTrans_Reg"/>
</dbReference>
<dbReference type="InterPro" id="IPR001849">
    <property type="entry name" value="PH_domain"/>
</dbReference>
<feature type="compositionally biased region" description="Basic and acidic residues" evidence="1">
    <location>
        <begin position="177"/>
        <end position="204"/>
    </location>
</feature>
<dbReference type="SMART" id="SM00233">
    <property type="entry name" value="PH"/>
    <property type="match status" value="1"/>
</dbReference>
<reference evidence="4 5" key="1">
    <citation type="journal article" date="2023" name="Commun. Biol.">
        <title>Genome analysis of Parmales, the sister group of diatoms, reveals the evolutionary specialization of diatoms from phago-mixotrophs to photoautotrophs.</title>
        <authorList>
            <person name="Ban H."/>
            <person name="Sato S."/>
            <person name="Yoshikawa S."/>
            <person name="Yamada K."/>
            <person name="Nakamura Y."/>
            <person name="Ichinomiya M."/>
            <person name="Sato N."/>
            <person name="Blanc-Mathieu R."/>
            <person name="Endo H."/>
            <person name="Kuwata A."/>
            <person name="Ogata H."/>
        </authorList>
    </citation>
    <scope>NUCLEOTIDE SEQUENCE [LARGE SCALE GENOMIC DNA]</scope>
</reference>
<accession>A0ABQ6N3Q4</accession>
<dbReference type="Gene3D" id="2.30.29.30">
    <property type="entry name" value="Pleckstrin-homology domain (PH domain)/Phosphotyrosine-binding domain (PTB)"/>
    <property type="match status" value="1"/>
</dbReference>
<dbReference type="PANTHER" id="PTHR14336">
    <property type="entry name" value="TANDEM PH DOMAIN CONTAINING PROTEIN"/>
    <property type="match status" value="1"/>
</dbReference>
<evidence type="ECO:0000313" key="4">
    <source>
        <dbReference type="EMBL" id="GMI39911.1"/>
    </source>
</evidence>
<dbReference type="Pfam" id="PF00169">
    <property type="entry name" value="PH"/>
    <property type="match status" value="1"/>
</dbReference>
<feature type="domain" description="CRAL-TRIO" evidence="3">
    <location>
        <begin position="283"/>
        <end position="444"/>
    </location>
</feature>
<organism evidence="4 5">
    <name type="scientific">Tetraparma gracilis</name>
    <dbReference type="NCBI Taxonomy" id="2962635"/>
    <lineage>
        <taxon>Eukaryota</taxon>
        <taxon>Sar</taxon>
        <taxon>Stramenopiles</taxon>
        <taxon>Ochrophyta</taxon>
        <taxon>Bolidophyceae</taxon>
        <taxon>Parmales</taxon>
        <taxon>Triparmaceae</taxon>
        <taxon>Tetraparma</taxon>
    </lineage>
</organism>